<feature type="binding site" evidence="6">
    <location>
        <position position="233"/>
    </location>
    <ligand>
        <name>FAD</name>
        <dbReference type="ChEBI" id="CHEBI:57692"/>
    </ligand>
</feature>
<name>A0A4R1ERD9_9GAMM</name>
<feature type="binding site" evidence="6">
    <location>
        <begin position="286"/>
        <end position="293"/>
    </location>
    <ligand>
        <name>FAD</name>
        <dbReference type="ChEBI" id="CHEBI:57692"/>
    </ligand>
</feature>
<proteinExistence type="inferred from homology"/>
<sequence length="432" mass="50767">MKNNVKGLFWFRNDLRLEDNPALNSLVDACDQLMFVYILDPDLLEQNHFDQARLGSPRWQFIHESLLDLDKQLERHQQTLIIKVGKPTEVLTTLINQHDITEFGVTPLTGVYEKRDIQSLDEAFKCRLNWHRDESFTLFNQAELPFTLDEMPDGFTPFRKRIEKAIKVEKITEKTTSKPNKFPAAIHAIASDTLPIIDDFIHPIPAMKHQGGEKAATQQLAYYCQQTQHLSHYKETRNGLDGWDFSSKLSAYLAQGCLSPRQVMQTVVEYENQFGANQSTYWLYFELLWREFYQWHQEKYGAGLYLERGIQDIDPQLKFDQKAFDQWKDGSTNNDFVNAFMLQLKHTGWMSNRGRQIVASYFINQLGLDWRYGAAWFEQQLIDYDPANNWGNWQYLAGVGVDPRGRRAFNIDKQRKTYDPDRDFINHYMNEF</sequence>
<dbReference type="GO" id="GO:0003677">
    <property type="term" value="F:DNA binding"/>
    <property type="evidence" value="ECO:0007669"/>
    <property type="project" value="TreeGrafter"/>
</dbReference>
<dbReference type="GO" id="GO:0071949">
    <property type="term" value="F:FAD binding"/>
    <property type="evidence" value="ECO:0007669"/>
    <property type="project" value="TreeGrafter"/>
</dbReference>
<dbReference type="InterPro" id="IPR036155">
    <property type="entry name" value="Crypto/Photolyase_N_sf"/>
</dbReference>
<dbReference type="Gene3D" id="1.10.579.10">
    <property type="entry name" value="DNA Cyclobutane Dipyrimidine Photolyase, subunit A, domain 3"/>
    <property type="match status" value="1"/>
</dbReference>
<feature type="domain" description="Photolyase/cryptochrome alpha/beta" evidence="8">
    <location>
        <begin position="5"/>
        <end position="144"/>
    </location>
</feature>
<reference evidence="9 10" key="1">
    <citation type="submission" date="2019-03" db="EMBL/GenBank/DDBJ databases">
        <title>Genomic Encyclopedia of Type Strains, Phase IV (KMG-IV): sequencing the most valuable type-strain genomes for metagenomic binning, comparative biology and taxonomic classification.</title>
        <authorList>
            <person name="Goeker M."/>
        </authorList>
    </citation>
    <scope>NUCLEOTIDE SEQUENCE [LARGE SCALE GENOMIC DNA]</scope>
    <source>
        <strain evidence="9 10">DSM 24830</strain>
    </source>
</reference>
<dbReference type="InterPro" id="IPR014133">
    <property type="entry name" value="Cry_DASH"/>
</dbReference>
<evidence type="ECO:0000256" key="1">
    <source>
        <dbReference type="ARBA" id="ARBA00005862"/>
    </source>
</evidence>
<feature type="binding site" evidence="6">
    <location>
        <begin position="246"/>
        <end position="250"/>
    </location>
    <ligand>
        <name>FAD</name>
        <dbReference type="ChEBI" id="CHEBI:57692"/>
    </ligand>
</feature>
<dbReference type="InterPro" id="IPR036134">
    <property type="entry name" value="Crypto/Photolyase_FAD-like_sf"/>
</dbReference>
<dbReference type="InterPro" id="IPR002081">
    <property type="entry name" value="Cryptochrome/DNA_photolyase_1"/>
</dbReference>
<evidence type="ECO:0000256" key="7">
    <source>
        <dbReference type="RuleBase" id="RU367151"/>
    </source>
</evidence>
<dbReference type="GO" id="GO:0000719">
    <property type="term" value="P:photoreactive repair"/>
    <property type="evidence" value="ECO:0007669"/>
    <property type="project" value="TreeGrafter"/>
</dbReference>
<comment type="caution">
    <text evidence="9">The sequence shown here is derived from an EMBL/GenBank/DDBJ whole genome shotgun (WGS) entry which is preliminary data.</text>
</comment>
<dbReference type="PRINTS" id="PR00147">
    <property type="entry name" value="DNAPHOTLYASE"/>
</dbReference>
<evidence type="ECO:0000256" key="4">
    <source>
        <dbReference type="ARBA" id="ARBA00022827"/>
    </source>
</evidence>
<dbReference type="SUPFAM" id="SSF48173">
    <property type="entry name" value="Cryptochrome/photolyase FAD-binding domain"/>
    <property type="match status" value="1"/>
</dbReference>
<feature type="binding site" evidence="6">
    <location>
        <begin position="383"/>
        <end position="385"/>
    </location>
    <ligand>
        <name>FAD</name>
        <dbReference type="ChEBI" id="CHEBI:57692"/>
    </ligand>
</feature>
<keyword evidence="3 6" id="KW-0285">Flavoprotein</keyword>
<accession>A0A4R1ERD9</accession>
<dbReference type="GO" id="GO:0003913">
    <property type="term" value="F:DNA photolyase activity"/>
    <property type="evidence" value="ECO:0007669"/>
    <property type="project" value="InterPro"/>
</dbReference>
<dbReference type="NCBIfam" id="TIGR02765">
    <property type="entry name" value="crypto_DASH"/>
    <property type="match status" value="1"/>
</dbReference>
<dbReference type="PROSITE" id="PS51645">
    <property type="entry name" value="PHR_CRY_ALPHA_BETA"/>
    <property type="match status" value="1"/>
</dbReference>
<dbReference type="PANTHER" id="PTHR11455:SF22">
    <property type="entry name" value="CRYPTOCHROME DASH"/>
    <property type="match status" value="1"/>
</dbReference>
<gene>
    <name evidence="9" type="ORF">EV695_3768</name>
</gene>
<protein>
    <recommendedName>
        <fullName evidence="2 7">Cryptochrome DASH</fullName>
    </recommendedName>
</protein>
<evidence type="ECO:0000256" key="6">
    <source>
        <dbReference type="PIRSR" id="PIRSR602081-1"/>
    </source>
</evidence>
<dbReference type="Gene3D" id="3.40.50.620">
    <property type="entry name" value="HUPs"/>
    <property type="match status" value="1"/>
</dbReference>
<dbReference type="InterPro" id="IPR005101">
    <property type="entry name" value="Cryptochr/Photolyase_FAD-bd"/>
</dbReference>
<dbReference type="InterPro" id="IPR006050">
    <property type="entry name" value="DNA_photolyase_N"/>
</dbReference>
<dbReference type="Pfam" id="PF03441">
    <property type="entry name" value="FAD_binding_7"/>
    <property type="match status" value="1"/>
</dbReference>
<evidence type="ECO:0000259" key="8">
    <source>
        <dbReference type="PROSITE" id="PS51645"/>
    </source>
</evidence>
<comment type="function">
    <text evidence="7">May have a photoreceptor function.</text>
</comment>
<dbReference type="InterPro" id="IPR014729">
    <property type="entry name" value="Rossmann-like_a/b/a_fold"/>
</dbReference>
<dbReference type="EMBL" id="SMFQ01000005">
    <property type="protein sequence ID" value="TCJ83030.1"/>
    <property type="molecule type" value="Genomic_DNA"/>
</dbReference>
<dbReference type="AlphaFoldDB" id="A0A4R1ERD9"/>
<organism evidence="9 10">
    <name type="scientific">Cocleimonas flava</name>
    <dbReference type="NCBI Taxonomy" id="634765"/>
    <lineage>
        <taxon>Bacteria</taxon>
        <taxon>Pseudomonadati</taxon>
        <taxon>Pseudomonadota</taxon>
        <taxon>Gammaproteobacteria</taxon>
        <taxon>Thiotrichales</taxon>
        <taxon>Thiotrichaceae</taxon>
        <taxon>Cocleimonas</taxon>
    </lineage>
</organism>
<comment type="similarity">
    <text evidence="1 7">Belongs to the DNA photolyase class-1 family.</text>
</comment>
<evidence type="ECO:0000313" key="10">
    <source>
        <dbReference type="Proteomes" id="UP000294887"/>
    </source>
</evidence>
<evidence type="ECO:0000256" key="2">
    <source>
        <dbReference type="ARBA" id="ARBA00017881"/>
    </source>
</evidence>
<dbReference type="SUPFAM" id="SSF52425">
    <property type="entry name" value="Cryptochrome/photolyase, N-terminal domain"/>
    <property type="match status" value="1"/>
</dbReference>
<keyword evidence="4 6" id="KW-0274">FAD</keyword>
<dbReference type="PANTHER" id="PTHR11455">
    <property type="entry name" value="CRYPTOCHROME"/>
    <property type="match status" value="1"/>
</dbReference>
<keyword evidence="10" id="KW-1185">Reference proteome</keyword>
<evidence type="ECO:0000313" key="9">
    <source>
        <dbReference type="EMBL" id="TCJ83030.1"/>
    </source>
</evidence>
<dbReference type="Pfam" id="PF00875">
    <property type="entry name" value="DNA_photolyase"/>
    <property type="match status" value="1"/>
</dbReference>
<evidence type="ECO:0000256" key="3">
    <source>
        <dbReference type="ARBA" id="ARBA00022630"/>
    </source>
</evidence>
<evidence type="ECO:0000256" key="5">
    <source>
        <dbReference type="ARBA" id="ARBA00022991"/>
    </source>
</evidence>
<dbReference type="Gene3D" id="1.25.40.80">
    <property type="match status" value="1"/>
</dbReference>
<comment type="cofactor">
    <cofactor evidence="7">
        <name>(6R)-5,10-methylene-5,6,7,8-tetrahydrofolate</name>
        <dbReference type="ChEBI" id="CHEBI:15636"/>
    </cofactor>
    <text evidence="7">Binds 1 5,10-methenyltetrahydrofolate (MTHF) per subunit.</text>
</comment>
<dbReference type="OrthoDB" id="9772484at2"/>
<keyword evidence="9" id="KW-0456">Lyase</keyword>
<dbReference type="Proteomes" id="UP000294887">
    <property type="component" value="Unassembled WGS sequence"/>
</dbReference>
<dbReference type="RefSeq" id="WP_131907520.1">
    <property type="nucleotide sequence ID" value="NZ_BAAAFU010000007.1"/>
</dbReference>
<comment type="cofactor">
    <cofactor evidence="6 7">
        <name>FAD</name>
        <dbReference type="ChEBI" id="CHEBI:57692"/>
    </cofactor>
    <text evidence="6 7">Binds 1 FAD per subunit.</text>
</comment>
<keyword evidence="5 7" id="KW-0157">Chromophore</keyword>